<dbReference type="Pfam" id="PF20256">
    <property type="entry name" value="MoCoBD_2"/>
    <property type="match status" value="2"/>
</dbReference>
<keyword evidence="2" id="KW-0560">Oxidoreductase</keyword>
<accession>A0ABQ4ECI6</accession>
<dbReference type="InterPro" id="IPR000674">
    <property type="entry name" value="Ald_Oxase/Xan_DH_a/b"/>
</dbReference>
<dbReference type="InterPro" id="IPR037165">
    <property type="entry name" value="AldOxase/xan_DH_Mopterin-bd_sf"/>
</dbReference>
<dbReference type="InterPro" id="IPR016208">
    <property type="entry name" value="Ald_Oxase/xanthine_DH-like"/>
</dbReference>
<gene>
    <name evidence="4" type="ORF">Pen02_73840</name>
</gene>
<dbReference type="EMBL" id="BONW01000044">
    <property type="protein sequence ID" value="GIG92448.1"/>
    <property type="molecule type" value="Genomic_DNA"/>
</dbReference>
<dbReference type="PANTHER" id="PTHR11908:SF132">
    <property type="entry name" value="ALDEHYDE OXIDASE 1-RELATED"/>
    <property type="match status" value="1"/>
</dbReference>
<evidence type="ECO:0000256" key="2">
    <source>
        <dbReference type="ARBA" id="ARBA00023002"/>
    </source>
</evidence>
<dbReference type="InterPro" id="IPR036856">
    <property type="entry name" value="Ald_Oxase/Xan_DH_a/b_sf"/>
</dbReference>
<dbReference type="Pfam" id="PF01315">
    <property type="entry name" value="Ald_Xan_dh_C"/>
    <property type="match status" value="1"/>
</dbReference>
<keyword evidence="1" id="KW-0500">Molybdenum</keyword>
<evidence type="ECO:0000313" key="5">
    <source>
        <dbReference type="Proteomes" id="UP000646749"/>
    </source>
</evidence>
<name>A0ABQ4ECI6_9ACTN</name>
<protein>
    <submittedName>
        <fullName evidence="4">Xanthine dehydrogenase</fullName>
    </submittedName>
</protein>
<sequence>MDGKTLAVRAIGRPLDRFDGPAKVTGTARYAFEHPVDRPAYLFPVQATVAVGRIVAVHTEAALAEPGVLAVLTHENAPRVASTDDAEMTILQTPEVAYRGQFVAAVVAETSEAARRAADLVGVDYRTGPHDVELRPDHPDRYAPAVVNGGFATDSVHGDPEAALAEAAVRLDATYTTAWYQHAQIEPHATIATWAGDRLTLYVGSQGVHRLRDSLATLFGLEPERIRIISPYVGGAFGGKLHAHPDVVLAVLCAFAVPGRPVKLALTRQQMFSQVGYRTPSFQRIRLGAGRDGKLVAVSHEAVQQTARHKEFAEQTVTPTRVMYAAPHRSTTHRMVRLDVPVPTIMRAPGKTPGMYALESAMDEMAIACGQDPVEFRIANEPPVDPELDLPFSTRNLVACLRDGARRFGWAGRDPTPGVRRAAGGWLVGTGVASSVYPVYQLPGSSATIRLEPDGRYVVSIGAADLGTGTWTTLAQIAADALAVPVERIDLRIGDTALPPAMAAGGSSGMTSWGSAVVEAARRLRAREAAEHVDGIPASGIEAAADMPENPDRERFSMYAFGAQFAEVRVHEATGEVRVPRLLGVFAAGRIINPKTGRSQLLGGMTMGLSMALHEQCVLDPRFGHVVNHDLANYHIATNADVGTVEVHLLAEDDPYVNPMGSKGIGELGIVGTAAAIANAVQHATGVRVRDLPITPDRFFADGASVVR</sequence>
<evidence type="ECO:0000259" key="3">
    <source>
        <dbReference type="SMART" id="SM01008"/>
    </source>
</evidence>
<reference evidence="4 5" key="1">
    <citation type="submission" date="2021-01" db="EMBL/GenBank/DDBJ databases">
        <title>Whole genome shotgun sequence of Plantactinospora endophytica NBRC 110450.</title>
        <authorList>
            <person name="Komaki H."/>
            <person name="Tamura T."/>
        </authorList>
    </citation>
    <scope>NUCLEOTIDE SEQUENCE [LARGE SCALE GENOMIC DNA]</scope>
    <source>
        <strain evidence="4 5">NBRC 110450</strain>
    </source>
</reference>
<feature type="domain" description="Aldehyde oxidase/xanthine dehydrogenase a/b hammerhead" evidence="3">
    <location>
        <begin position="25"/>
        <end position="129"/>
    </location>
</feature>
<proteinExistence type="predicted"/>
<dbReference type="Pfam" id="PF02738">
    <property type="entry name" value="MoCoBD_1"/>
    <property type="match status" value="1"/>
</dbReference>
<comment type="caution">
    <text evidence="4">The sequence shown here is derived from an EMBL/GenBank/DDBJ whole genome shotgun (WGS) entry which is preliminary data.</text>
</comment>
<keyword evidence="5" id="KW-1185">Reference proteome</keyword>
<dbReference type="SMART" id="SM01008">
    <property type="entry name" value="Ald_Xan_dh_C"/>
    <property type="match status" value="1"/>
</dbReference>
<evidence type="ECO:0000313" key="4">
    <source>
        <dbReference type="EMBL" id="GIG92448.1"/>
    </source>
</evidence>
<dbReference type="Gene3D" id="3.30.365.10">
    <property type="entry name" value="Aldehyde oxidase/xanthine dehydrogenase, molybdopterin binding domain"/>
    <property type="match status" value="4"/>
</dbReference>
<dbReference type="PANTHER" id="PTHR11908">
    <property type="entry name" value="XANTHINE DEHYDROGENASE"/>
    <property type="match status" value="1"/>
</dbReference>
<evidence type="ECO:0000256" key="1">
    <source>
        <dbReference type="ARBA" id="ARBA00022505"/>
    </source>
</evidence>
<organism evidence="4 5">
    <name type="scientific">Plantactinospora endophytica</name>
    <dbReference type="NCBI Taxonomy" id="673535"/>
    <lineage>
        <taxon>Bacteria</taxon>
        <taxon>Bacillati</taxon>
        <taxon>Actinomycetota</taxon>
        <taxon>Actinomycetes</taxon>
        <taxon>Micromonosporales</taxon>
        <taxon>Micromonosporaceae</taxon>
        <taxon>Plantactinospora</taxon>
    </lineage>
</organism>
<dbReference type="SUPFAM" id="SSF56003">
    <property type="entry name" value="Molybdenum cofactor-binding domain"/>
    <property type="match status" value="1"/>
</dbReference>
<dbReference type="SUPFAM" id="SSF54665">
    <property type="entry name" value="CO dehydrogenase molybdoprotein N-domain-like"/>
    <property type="match status" value="1"/>
</dbReference>
<dbReference type="RefSeq" id="WP_239141888.1">
    <property type="nucleotide sequence ID" value="NZ_BONW01000044.1"/>
</dbReference>
<dbReference type="InterPro" id="IPR046867">
    <property type="entry name" value="AldOxase/xan_DH_MoCoBD2"/>
</dbReference>
<dbReference type="InterPro" id="IPR008274">
    <property type="entry name" value="AldOxase/xan_DH_MoCoBD1"/>
</dbReference>
<dbReference type="Proteomes" id="UP000646749">
    <property type="component" value="Unassembled WGS sequence"/>
</dbReference>
<dbReference type="Gene3D" id="3.90.1170.50">
    <property type="entry name" value="Aldehyde oxidase/xanthine dehydrogenase, a/b hammerhead"/>
    <property type="match status" value="1"/>
</dbReference>